<protein>
    <submittedName>
        <fullName evidence="1">Uncharacterized protein</fullName>
    </submittedName>
</protein>
<keyword evidence="2" id="KW-1185">Reference proteome</keyword>
<sequence>MSKISAPSRICIYSDEDRPKTLSFFADIKNQALFFARNLVVDLTQVEFASAAASTLMFAVVNHAQLTRGDANSIKFIFPDKTQNPQGNKWIVGTGLSKALLAGNLSRLDALTSNEQYFQSAVKPYEHYPKTVLMLDKQAKLSVGQFDALTAAISEAMINVSHHAYKFLRFEGFVSAVGGERWWQCAWYDPVGDEVVFIICDLGIGVGESYKSGNHVIAFSGEPDWVLHALSFGGTRFSDLTERGNGSEDMKRPITLGESDNESLLVYTGQTKYIYTSSQQIPECTYMPERIPGTIVQWSLKRTRS</sequence>
<name>A0ABX3U0Z1_9GAMM</name>
<evidence type="ECO:0000313" key="2">
    <source>
        <dbReference type="Proteomes" id="UP000192722"/>
    </source>
</evidence>
<comment type="caution">
    <text evidence="1">The sequence shown here is derived from an EMBL/GenBank/DDBJ whole genome shotgun (WGS) entry which is preliminary data.</text>
</comment>
<reference evidence="1 2" key="1">
    <citation type="journal article" date="2017" name="Int. J. Syst. Evol. Microbiol.">
        <title>Rouxiella badensis sp. nov. and Rouxiella silvae sp. nov. isolated from peat bog soil in Germany and emendation of the genus description.</title>
        <authorList>
            <person name="Le Fleche-Mateos A."/>
            <person name="Kugler J.H."/>
            <person name="Hansen S.H."/>
            <person name="Syldatk C."/>
            <person name="Hausmann R."/>
            <person name="Lomprez F."/>
            <person name="Vandenbogaert M."/>
            <person name="Manuguerra J.C."/>
            <person name="Grimont P.A."/>
        </authorList>
    </citation>
    <scope>NUCLEOTIDE SEQUENCE [LARGE SCALE GENOMIC DNA]</scope>
    <source>
        <strain evidence="1 2">213</strain>
    </source>
</reference>
<dbReference type="Proteomes" id="UP000192722">
    <property type="component" value="Unassembled WGS sequence"/>
</dbReference>
<accession>A0ABX3U0Z1</accession>
<proteinExistence type="predicted"/>
<gene>
    <name evidence="1" type="ORF">BS639_11000</name>
</gene>
<dbReference type="EMBL" id="MRWD01000023">
    <property type="protein sequence ID" value="ORJ21149.1"/>
    <property type="molecule type" value="Genomic_DNA"/>
</dbReference>
<organism evidence="1 2">
    <name type="scientific">Rouxiella silvae</name>
    <dbReference type="NCBI Taxonomy" id="1646373"/>
    <lineage>
        <taxon>Bacteria</taxon>
        <taxon>Pseudomonadati</taxon>
        <taxon>Pseudomonadota</taxon>
        <taxon>Gammaproteobacteria</taxon>
        <taxon>Enterobacterales</taxon>
        <taxon>Yersiniaceae</taxon>
        <taxon>Rouxiella</taxon>
    </lineage>
</organism>
<evidence type="ECO:0000313" key="1">
    <source>
        <dbReference type="EMBL" id="ORJ21149.1"/>
    </source>
</evidence>
<dbReference type="RefSeq" id="WP_084983104.1">
    <property type="nucleotide sequence ID" value="NZ_CBCSCF010000008.1"/>
</dbReference>